<proteinExistence type="predicted"/>
<keyword evidence="2" id="KW-0444">Lipid biosynthesis</keyword>
<dbReference type="Gene3D" id="3.30.230.10">
    <property type="match status" value="1"/>
</dbReference>
<evidence type="ECO:0000313" key="11">
    <source>
        <dbReference type="EMBL" id="MPL74671.1"/>
    </source>
</evidence>
<evidence type="ECO:0000256" key="9">
    <source>
        <dbReference type="ARBA" id="ARBA00029438"/>
    </source>
</evidence>
<comment type="caution">
    <text evidence="11">The sequence shown here is derived from an EMBL/GenBank/DDBJ whole genome shotgun (WGS) entry which is preliminary data.</text>
</comment>
<sequence>MMKNKTGIFYAKILLFGEYSILCDSMGLTIPYTHFRGELSFIKQDKYTDYDFAVSSNRLLKEYASYLRSLRESGTLLCDFDVDAFEKDISESLYFESTIPQGYGVGSSGALVAALYERYVRDHIPGNRRLPKHDVLKLREIFSQMETYFHGTSSGMDPLNCYIKHPLLIHNRKDVCMVGIPRNKHDKKGAIFLINTGNPGKTGPLVNIFLDRCKLDDFMTRVREEMIPLNDACIKSLIKGETRRFFDTLRDLSRFLYDNLEPMIPEAFRKIWQYGLETHSYYLKLCGSGGGGFLLGFTDDLEKARTELRNQDIEIIPVYKSLNDAE</sequence>
<dbReference type="Gene3D" id="3.30.70.890">
    <property type="entry name" value="GHMP kinase, C-terminal domain"/>
    <property type="match status" value="1"/>
</dbReference>
<dbReference type="EMBL" id="VSSQ01000082">
    <property type="protein sequence ID" value="MPL74671.1"/>
    <property type="molecule type" value="Genomic_DNA"/>
</dbReference>
<dbReference type="GO" id="GO:0019287">
    <property type="term" value="P:isopentenyl diphosphate biosynthetic process, mevalonate pathway"/>
    <property type="evidence" value="ECO:0007669"/>
    <property type="project" value="TreeGrafter"/>
</dbReference>
<dbReference type="Pfam" id="PF00288">
    <property type="entry name" value="GHMP_kinases_N"/>
    <property type="match status" value="1"/>
</dbReference>
<dbReference type="PRINTS" id="PR00960">
    <property type="entry name" value="LMBPPROTEIN"/>
</dbReference>
<dbReference type="AlphaFoldDB" id="A0A644U6W2"/>
<dbReference type="GO" id="GO:0004496">
    <property type="term" value="F:mevalonate kinase activity"/>
    <property type="evidence" value="ECO:0007669"/>
    <property type="project" value="InterPro"/>
</dbReference>
<keyword evidence="5" id="KW-0418">Kinase</keyword>
<keyword evidence="7" id="KW-0460">Magnesium</keyword>
<evidence type="ECO:0000259" key="10">
    <source>
        <dbReference type="Pfam" id="PF00288"/>
    </source>
</evidence>
<keyword evidence="8" id="KW-0443">Lipid metabolism</keyword>
<gene>
    <name evidence="11" type="ORF">SDC9_20488</name>
</gene>
<dbReference type="InterPro" id="IPR001174">
    <property type="entry name" value="HddA/FKP"/>
</dbReference>
<organism evidence="11">
    <name type="scientific">bioreactor metagenome</name>
    <dbReference type="NCBI Taxonomy" id="1076179"/>
    <lineage>
        <taxon>unclassified sequences</taxon>
        <taxon>metagenomes</taxon>
        <taxon>ecological metagenomes</taxon>
    </lineage>
</organism>
<protein>
    <recommendedName>
        <fullName evidence="10">GHMP kinase N-terminal domain-containing protein</fullName>
    </recommendedName>
</protein>
<name>A0A644U6W2_9ZZZZ</name>
<comment type="pathway">
    <text evidence="9">Isoprenoid biosynthesis; isopentenyl diphosphate biosynthesis via mevalonate pathway; isopentenyl diphosphate from (R)-mevalonate: step 1/3.</text>
</comment>
<dbReference type="PANTHER" id="PTHR43290">
    <property type="entry name" value="MEVALONATE KINASE"/>
    <property type="match status" value="1"/>
</dbReference>
<evidence type="ECO:0000256" key="1">
    <source>
        <dbReference type="ARBA" id="ARBA00022490"/>
    </source>
</evidence>
<dbReference type="InterPro" id="IPR020568">
    <property type="entry name" value="Ribosomal_Su5_D2-typ_SF"/>
</dbReference>
<keyword evidence="4" id="KW-0547">Nucleotide-binding</keyword>
<dbReference type="InterPro" id="IPR014721">
    <property type="entry name" value="Ribsml_uS5_D2-typ_fold_subgr"/>
</dbReference>
<evidence type="ECO:0000256" key="4">
    <source>
        <dbReference type="ARBA" id="ARBA00022741"/>
    </source>
</evidence>
<evidence type="ECO:0000256" key="7">
    <source>
        <dbReference type="ARBA" id="ARBA00022842"/>
    </source>
</evidence>
<dbReference type="PANTHER" id="PTHR43290:SF2">
    <property type="entry name" value="MEVALONATE KINASE"/>
    <property type="match status" value="1"/>
</dbReference>
<dbReference type="SUPFAM" id="SSF54211">
    <property type="entry name" value="Ribosomal protein S5 domain 2-like"/>
    <property type="match status" value="1"/>
</dbReference>
<keyword evidence="1" id="KW-0963">Cytoplasm</keyword>
<accession>A0A644U6W2</accession>
<evidence type="ECO:0000256" key="2">
    <source>
        <dbReference type="ARBA" id="ARBA00022516"/>
    </source>
</evidence>
<dbReference type="SUPFAM" id="SSF55060">
    <property type="entry name" value="GHMP Kinase, C-terminal domain"/>
    <property type="match status" value="1"/>
</dbReference>
<dbReference type="InterPro" id="IPR006204">
    <property type="entry name" value="GHMP_kinase_N_dom"/>
</dbReference>
<feature type="domain" description="GHMP kinase N-terminal" evidence="10">
    <location>
        <begin position="92"/>
        <end position="158"/>
    </location>
</feature>
<evidence type="ECO:0000256" key="3">
    <source>
        <dbReference type="ARBA" id="ARBA00022679"/>
    </source>
</evidence>
<keyword evidence="6" id="KW-0067">ATP-binding</keyword>
<evidence type="ECO:0000256" key="6">
    <source>
        <dbReference type="ARBA" id="ARBA00022840"/>
    </source>
</evidence>
<reference evidence="11" key="1">
    <citation type="submission" date="2019-08" db="EMBL/GenBank/DDBJ databases">
        <authorList>
            <person name="Kucharzyk K."/>
            <person name="Murdoch R.W."/>
            <person name="Higgins S."/>
            <person name="Loffler F."/>
        </authorList>
    </citation>
    <scope>NUCLEOTIDE SEQUENCE</scope>
</reference>
<dbReference type="InterPro" id="IPR036554">
    <property type="entry name" value="GHMP_kinase_C_sf"/>
</dbReference>
<dbReference type="GO" id="GO:0005829">
    <property type="term" value="C:cytosol"/>
    <property type="evidence" value="ECO:0007669"/>
    <property type="project" value="TreeGrafter"/>
</dbReference>
<evidence type="ECO:0000256" key="5">
    <source>
        <dbReference type="ARBA" id="ARBA00022777"/>
    </source>
</evidence>
<evidence type="ECO:0000256" key="8">
    <source>
        <dbReference type="ARBA" id="ARBA00023098"/>
    </source>
</evidence>
<keyword evidence="3" id="KW-0808">Transferase</keyword>
<dbReference type="GO" id="GO:0005524">
    <property type="term" value="F:ATP binding"/>
    <property type="evidence" value="ECO:0007669"/>
    <property type="project" value="UniProtKB-KW"/>
</dbReference>
<dbReference type="InterPro" id="IPR006205">
    <property type="entry name" value="Mev_gal_kin"/>
</dbReference>